<dbReference type="PANTHER" id="PTHR31175:SF82">
    <property type="entry name" value="AUXIN-RESPONSIVE PROTEIN SAUR65"/>
    <property type="match status" value="1"/>
</dbReference>
<dbReference type="AlphaFoldDB" id="A0A6J1GK28"/>
<dbReference type="Pfam" id="PF02519">
    <property type="entry name" value="Auxin_inducible"/>
    <property type="match status" value="1"/>
</dbReference>
<reference evidence="3" key="1">
    <citation type="submission" date="2025-08" db="UniProtKB">
        <authorList>
            <consortium name="RefSeq"/>
        </authorList>
    </citation>
    <scope>IDENTIFICATION</scope>
    <source>
        <tissue evidence="3">Young leaves</tissue>
    </source>
</reference>
<dbReference type="GeneID" id="111455082"/>
<dbReference type="KEGG" id="cmos:111455082"/>
<name>A0A6J1GK28_CUCMO</name>
<dbReference type="InterPro" id="IPR003676">
    <property type="entry name" value="SAUR_fam"/>
</dbReference>
<protein>
    <submittedName>
        <fullName evidence="3">Auxin-responsive protein SAUR68-like</fullName>
    </submittedName>
</protein>
<evidence type="ECO:0000313" key="3">
    <source>
        <dbReference type="RefSeq" id="XP_022952381.1"/>
    </source>
</evidence>
<dbReference type="Proteomes" id="UP000504609">
    <property type="component" value="Unplaced"/>
</dbReference>
<dbReference type="RefSeq" id="XP_022952381.1">
    <property type="nucleotide sequence ID" value="XM_023096613.1"/>
</dbReference>
<sequence length="162" mass="18431">MVTPKTLAKIAHKWQKAMVSTGRRRRRRRRRISLPRTRSSSKVADKGHFVVYTLDHKRCVLPISYLGNYVLRELLKMSEEEFGLPADGPIKLPCEAAFVEYIVYLIRRHVDFEVEKALVLSVAPAVKGCCGSNLFSSAARVAEAGRPVMMGFEICMDHTQFY</sequence>
<evidence type="ECO:0000256" key="1">
    <source>
        <dbReference type="ARBA" id="ARBA00006974"/>
    </source>
</evidence>
<keyword evidence="2" id="KW-1185">Reference proteome</keyword>
<proteinExistence type="inferred from homology"/>
<dbReference type="PANTHER" id="PTHR31175">
    <property type="entry name" value="AUXIN-RESPONSIVE FAMILY PROTEIN"/>
    <property type="match status" value="1"/>
</dbReference>
<organism evidence="2 3">
    <name type="scientific">Cucurbita moschata</name>
    <name type="common">Winter crookneck squash</name>
    <name type="synonym">Cucurbita pepo var. moschata</name>
    <dbReference type="NCBI Taxonomy" id="3662"/>
    <lineage>
        <taxon>Eukaryota</taxon>
        <taxon>Viridiplantae</taxon>
        <taxon>Streptophyta</taxon>
        <taxon>Embryophyta</taxon>
        <taxon>Tracheophyta</taxon>
        <taxon>Spermatophyta</taxon>
        <taxon>Magnoliopsida</taxon>
        <taxon>eudicotyledons</taxon>
        <taxon>Gunneridae</taxon>
        <taxon>Pentapetalae</taxon>
        <taxon>rosids</taxon>
        <taxon>fabids</taxon>
        <taxon>Cucurbitales</taxon>
        <taxon>Cucurbitaceae</taxon>
        <taxon>Cucurbiteae</taxon>
        <taxon>Cucurbita</taxon>
    </lineage>
</organism>
<dbReference type="GO" id="GO:0009733">
    <property type="term" value="P:response to auxin"/>
    <property type="evidence" value="ECO:0007669"/>
    <property type="project" value="InterPro"/>
</dbReference>
<comment type="similarity">
    <text evidence="1">Belongs to the ARG7 family.</text>
</comment>
<evidence type="ECO:0000313" key="2">
    <source>
        <dbReference type="Proteomes" id="UP000504609"/>
    </source>
</evidence>
<accession>A0A6J1GK28</accession>
<gene>
    <name evidence="3" type="primary">LOC111455082</name>
</gene>